<dbReference type="PROSITE" id="PS01136">
    <property type="entry name" value="UPF0034"/>
    <property type="match status" value="1"/>
</dbReference>
<comment type="cofactor">
    <cofactor evidence="1 9 10 12">
        <name>FMN</name>
        <dbReference type="ChEBI" id="CHEBI:58210"/>
    </cofactor>
</comment>
<feature type="site" description="Interacts with tRNA; defines subfamily-specific binding signature" evidence="9">
    <location>
        <position position="166"/>
    </location>
</feature>
<dbReference type="Gene3D" id="1.20.120.1460">
    <property type="match status" value="1"/>
</dbReference>
<name>A0A508TB34_9BRAD</name>
<evidence type="ECO:0000256" key="12">
    <source>
        <dbReference type="PIRSR" id="PIRSR006621-2"/>
    </source>
</evidence>
<evidence type="ECO:0000313" key="15">
    <source>
        <dbReference type="Proteomes" id="UP000328092"/>
    </source>
</evidence>
<evidence type="ECO:0000256" key="6">
    <source>
        <dbReference type="ARBA" id="ARBA00022857"/>
    </source>
</evidence>
<keyword evidence="3 9" id="KW-0285">Flavoprotein</keyword>
<accession>A0A508TB34</accession>
<organism evidence="14 15">
    <name type="scientific">Bradyrhizobium ivorense</name>
    <dbReference type="NCBI Taxonomy" id="2511166"/>
    <lineage>
        <taxon>Bacteria</taxon>
        <taxon>Pseudomonadati</taxon>
        <taxon>Pseudomonadota</taxon>
        <taxon>Alphaproteobacteria</taxon>
        <taxon>Hyphomicrobiales</taxon>
        <taxon>Nitrobacteraceae</taxon>
        <taxon>Bradyrhizobium</taxon>
    </lineage>
</organism>
<evidence type="ECO:0000256" key="9">
    <source>
        <dbReference type="HAMAP-Rule" id="MF_02041"/>
    </source>
</evidence>
<comment type="similarity">
    <text evidence="10">Belongs to the dus family.</text>
</comment>
<comment type="catalytic activity">
    <reaction evidence="9">
        <text>5,6-dihydrouridine(20a) in tRNA + NADP(+) = uridine(20a) in tRNA + NADPH + H(+)</text>
        <dbReference type="Rhea" id="RHEA:53344"/>
        <dbReference type="Rhea" id="RHEA-COMP:13535"/>
        <dbReference type="Rhea" id="RHEA-COMP:13536"/>
        <dbReference type="ChEBI" id="CHEBI:15378"/>
        <dbReference type="ChEBI" id="CHEBI:57783"/>
        <dbReference type="ChEBI" id="CHEBI:58349"/>
        <dbReference type="ChEBI" id="CHEBI:65315"/>
        <dbReference type="ChEBI" id="CHEBI:74443"/>
    </reaction>
</comment>
<evidence type="ECO:0000256" key="8">
    <source>
        <dbReference type="ARBA" id="ARBA00023002"/>
    </source>
</evidence>
<dbReference type="InterPro" id="IPR004653">
    <property type="entry name" value="DusA"/>
</dbReference>
<keyword evidence="12" id="KW-0547">Nucleotide-binding</keyword>
<dbReference type="GO" id="GO:0000049">
    <property type="term" value="F:tRNA binding"/>
    <property type="evidence" value="ECO:0007669"/>
    <property type="project" value="UniProtKB-UniRule"/>
</dbReference>
<dbReference type="PANTHER" id="PTHR42907">
    <property type="entry name" value="FMN-LINKED OXIDOREDUCTASES SUPERFAMILY PROTEIN"/>
    <property type="match status" value="1"/>
</dbReference>
<evidence type="ECO:0000256" key="2">
    <source>
        <dbReference type="ARBA" id="ARBA00022555"/>
    </source>
</evidence>
<comment type="function">
    <text evidence="9">Catalyzes the synthesis of 5,6-dihydrouridine (D), a modified base found in the D-loop of most tRNAs, via the reduction of the C5-C6 double bond in target uridines. Specifically modifies U20 and U20a in tRNAs.</text>
</comment>
<dbReference type="GO" id="GO:0010181">
    <property type="term" value="F:FMN binding"/>
    <property type="evidence" value="ECO:0007669"/>
    <property type="project" value="UniProtKB-UniRule"/>
</dbReference>
<feature type="binding site" evidence="9 12">
    <location>
        <position position="154"/>
    </location>
    <ligand>
        <name>FMN</name>
        <dbReference type="ChEBI" id="CHEBI:58210"/>
    </ligand>
</feature>
<feature type="binding site" evidence="9 12">
    <location>
        <begin position="216"/>
        <end position="217"/>
    </location>
    <ligand>
        <name>FMN</name>
        <dbReference type="ChEBI" id="CHEBI:58210"/>
    </ligand>
</feature>
<dbReference type="OrthoDB" id="9783413at2"/>
<feature type="site" description="Interacts with tRNA" evidence="9">
    <location>
        <position position="169"/>
    </location>
</feature>
<dbReference type="HAMAP" id="MF_02041">
    <property type="entry name" value="DusA_subfam"/>
    <property type="match status" value="1"/>
</dbReference>
<dbReference type="SUPFAM" id="SSF51395">
    <property type="entry name" value="FMN-linked oxidoreductases"/>
    <property type="match status" value="1"/>
</dbReference>
<keyword evidence="6 9" id="KW-0521">NADP</keyword>
<feature type="binding site" evidence="9 12">
    <location>
        <begin position="194"/>
        <end position="196"/>
    </location>
    <ligand>
        <name>FMN</name>
        <dbReference type="ChEBI" id="CHEBI:58210"/>
    </ligand>
</feature>
<feature type="binding site" evidence="9 12">
    <location>
        <position position="122"/>
    </location>
    <ligand>
        <name>FMN</name>
        <dbReference type="ChEBI" id="CHEBI:58210"/>
    </ligand>
</feature>
<gene>
    <name evidence="9 14" type="primary">dusA</name>
    <name evidence="14" type="ORF">CI1B_43210</name>
</gene>
<dbReference type="EC" id="1.3.1.91" evidence="9"/>
<protein>
    <recommendedName>
        <fullName evidence="9">tRNA-dihydrouridine(20/20a) synthase</fullName>
        <ecNumber evidence="9">1.3.1.91</ecNumber>
    </recommendedName>
    <alternativeName>
        <fullName evidence="9">U20-specific dihydrouridine synthase</fullName>
        <shortName evidence="9">U20-specific Dus</shortName>
    </alternativeName>
    <alternativeName>
        <fullName evidence="9">tRNA-dihydrouridine synthase A</fullName>
    </alternativeName>
</protein>
<dbReference type="GO" id="GO:0102264">
    <property type="term" value="F:tRNA-dihydrouridine20 synthase activity"/>
    <property type="evidence" value="ECO:0007669"/>
    <property type="project" value="UniProtKB-EC"/>
</dbReference>
<dbReference type="InterPro" id="IPR013785">
    <property type="entry name" value="Aldolase_TIM"/>
</dbReference>
<feature type="active site" description="Proton donor" evidence="9 11">
    <location>
        <position position="83"/>
    </location>
</feature>
<comment type="catalytic activity">
    <reaction evidence="9">
        <text>5,6-dihydrouridine(20a) in tRNA + NAD(+) = uridine(20a) in tRNA + NADH + H(+)</text>
        <dbReference type="Rhea" id="RHEA:53348"/>
        <dbReference type="Rhea" id="RHEA-COMP:13535"/>
        <dbReference type="Rhea" id="RHEA-COMP:13536"/>
        <dbReference type="ChEBI" id="CHEBI:15378"/>
        <dbReference type="ChEBI" id="CHEBI:57540"/>
        <dbReference type="ChEBI" id="CHEBI:57945"/>
        <dbReference type="ChEBI" id="CHEBI:65315"/>
        <dbReference type="ChEBI" id="CHEBI:74443"/>
    </reaction>
</comment>
<dbReference type="InterPro" id="IPR001269">
    <property type="entry name" value="DUS_fam"/>
</dbReference>
<feature type="site" description="Interacts with tRNA; defines subfamily-specific binding signature" evidence="9">
    <location>
        <position position="285"/>
    </location>
</feature>
<reference evidence="14" key="1">
    <citation type="submission" date="2019-02" db="EMBL/GenBank/DDBJ databases">
        <authorList>
            <person name="Pothier F.J."/>
        </authorList>
    </citation>
    <scope>NUCLEOTIDE SEQUENCE</scope>
    <source>
        <strain evidence="14">CI-1B</strain>
    </source>
</reference>
<feature type="site" description="Interacts with tRNA; defines subfamily-specific binding signature" evidence="9">
    <location>
        <position position="282"/>
    </location>
</feature>
<dbReference type="PANTHER" id="PTHR42907:SF1">
    <property type="entry name" value="FMN-LINKED OXIDOREDUCTASES SUPERFAMILY PROTEIN"/>
    <property type="match status" value="1"/>
</dbReference>
<dbReference type="Pfam" id="PF01207">
    <property type="entry name" value="Dus"/>
    <property type="match status" value="1"/>
</dbReference>
<evidence type="ECO:0000256" key="3">
    <source>
        <dbReference type="ARBA" id="ARBA00022630"/>
    </source>
</evidence>
<dbReference type="PIRSF" id="PIRSF006621">
    <property type="entry name" value="Dus"/>
    <property type="match status" value="1"/>
</dbReference>
<evidence type="ECO:0000313" key="14">
    <source>
        <dbReference type="EMBL" id="VIO72675.1"/>
    </source>
</evidence>
<evidence type="ECO:0000256" key="4">
    <source>
        <dbReference type="ARBA" id="ARBA00022643"/>
    </source>
</evidence>
<proteinExistence type="inferred from homology"/>
<dbReference type="CDD" id="cd02801">
    <property type="entry name" value="DUS_like_FMN"/>
    <property type="match status" value="1"/>
</dbReference>
<dbReference type="Proteomes" id="UP000328092">
    <property type="component" value="Unassembled WGS sequence"/>
</dbReference>
<evidence type="ECO:0000256" key="1">
    <source>
        <dbReference type="ARBA" id="ARBA00001917"/>
    </source>
</evidence>
<dbReference type="EMBL" id="CAADFC020000016">
    <property type="protein sequence ID" value="VIO72675.1"/>
    <property type="molecule type" value="Genomic_DNA"/>
</dbReference>
<dbReference type="AlphaFoldDB" id="A0A508TB34"/>
<evidence type="ECO:0000256" key="5">
    <source>
        <dbReference type="ARBA" id="ARBA00022694"/>
    </source>
</evidence>
<keyword evidence="2 9" id="KW-0820">tRNA-binding</keyword>
<evidence type="ECO:0000256" key="10">
    <source>
        <dbReference type="PIRNR" id="PIRNR006621"/>
    </source>
</evidence>
<dbReference type="NCBIfam" id="TIGR00742">
    <property type="entry name" value="yjbN"/>
    <property type="match status" value="1"/>
</dbReference>
<comment type="caution">
    <text evidence="14">The sequence shown here is derived from an EMBL/GenBank/DDBJ whole genome shotgun (WGS) entry which is preliminary data.</text>
</comment>
<comment type="similarity">
    <text evidence="9">Belongs to the Dus family. DusA subfamily.</text>
</comment>
<keyword evidence="15" id="KW-1185">Reference proteome</keyword>
<keyword evidence="7 9" id="KW-0694">RNA-binding</keyword>
<dbReference type="GO" id="GO:0050660">
    <property type="term" value="F:flavin adenine dinucleotide binding"/>
    <property type="evidence" value="ECO:0007669"/>
    <property type="project" value="InterPro"/>
</dbReference>
<comment type="catalytic activity">
    <reaction evidence="9">
        <text>5,6-dihydrouridine(20) in tRNA + NADP(+) = uridine(20) in tRNA + NADPH + H(+)</text>
        <dbReference type="Rhea" id="RHEA:53336"/>
        <dbReference type="Rhea" id="RHEA-COMP:13533"/>
        <dbReference type="Rhea" id="RHEA-COMP:13534"/>
        <dbReference type="ChEBI" id="CHEBI:15378"/>
        <dbReference type="ChEBI" id="CHEBI:57783"/>
        <dbReference type="ChEBI" id="CHEBI:58349"/>
        <dbReference type="ChEBI" id="CHEBI:65315"/>
        <dbReference type="ChEBI" id="CHEBI:74443"/>
        <dbReference type="EC" id="1.3.1.91"/>
    </reaction>
</comment>
<feature type="binding site" evidence="9 12">
    <location>
        <position position="53"/>
    </location>
    <ligand>
        <name>FMN</name>
        <dbReference type="ChEBI" id="CHEBI:58210"/>
    </ligand>
</feature>
<dbReference type="Gene3D" id="3.20.20.70">
    <property type="entry name" value="Aldolase class I"/>
    <property type="match status" value="1"/>
</dbReference>
<keyword evidence="8 9" id="KW-0560">Oxidoreductase</keyword>
<dbReference type="NCBIfam" id="NF008774">
    <property type="entry name" value="PRK11815.1"/>
    <property type="match status" value="1"/>
</dbReference>
<comment type="caution">
    <text evidence="9">Lacks conserved residue(s) required for the propagation of feature annotation.</text>
</comment>
<evidence type="ECO:0000256" key="11">
    <source>
        <dbReference type="PIRSR" id="PIRSR006621-1"/>
    </source>
</evidence>
<sequence>MLDWTDRHCRFFHRLMSRRARLYTEMLTTGAVIHGDRARLLAFDASEHPLALQLGGSDPHDLATAAVIGEDFGYDEINLNVGCPSDRVQNGRFGACLMAEPALVAEGVAAMKRAVKIPVTVKCRIGIDDQDPEAALDVLARGVIAAGADTLVVHARKAWLNGLSPKENRDIPPLDYDRVYRLKAALPDVPIIINGGILSLAEAKRHLAHVDGVMLGRAAYQEPWRLLTVDSELFGEAAPHATMKDVFAAMLPYIERQLAQGTRLHAITRHFVGAFHGVPGARAFRRHLAENGVRPGAGAEVLRDAIALVDDRALTPVAA</sequence>
<dbReference type="GO" id="GO:0102266">
    <property type="term" value="F:tRNA-dihydrouridine20a synthase activity"/>
    <property type="evidence" value="ECO:0007669"/>
    <property type="project" value="RHEA"/>
</dbReference>
<comment type="catalytic activity">
    <reaction evidence="9">
        <text>5,6-dihydrouridine(20) in tRNA + NAD(+) = uridine(20) in tRNA + NADH + H(+)</text>
        <dbReference type="Rhea" id="RHEA:53340"/>
        <dbReference type="Rhea" id="RHEA-COMP:13533"/>
        <dbReference type="Rhea" id="RHEA-COMP:13534"/>
        <dbReference type="ChEBI" id="CHEBI:15378"/>
        <dbReference type="ChEBI" id="CHEBI:57540"/>
        <dbReference type="ChEBI" id="CHEBI:57945"/>
        <dbReference type="ChEBI" id="CHEBI:65315"/>
        <dbReference type="ChEBI" id="CHEBI:74443"/>
        <dbReference type="EC" id="1.3.1.91"/>
    </reaction>
</comment>
<dbReference type="InterPro" id="IPR035587">
    <property type="entry name" value="DUS-like_FMN-bd"/>
</dbReference>
<feature type="domain" description="DUS-like FMN-binding" evidence="13">
    <location>
        <begin position="1"/>
        <end position="294"/>
    </location>
</feature>
<evidence type="ECO:0000256" key="7">
    <source>
        <dbReference type="ARBA" id="ARBA00022884"/>
    </source>
</evidence>
<feature type="site" description="Interacts with tRNA" evidence="9">
    <location>
        <position position="80"/>
    </location>
</feature>
<keyword evidence="4 9" id="KW-0288">FMN</keyword>
<keyword evidence="5 9" id="KW-0819">tRNA processing</keyword>
<evidence type="ECO:0000259" key="13">
    <source>
        <dbReference type="Pfam" id="PF01207"/>
    </source>
</evidence>
<dbReference type="InterPro" id="IPR018517">
    <property type="entry name" value="tRNA_hU_synthase_CS"/>
</dbReference>